<name>A0A2C6Y0W7_9PROT</name>
<sequence length="326" mass="33947">MHSLARRSILAGLAVSGGLAALGARAQGSQQLSIATGTTGGVYYPLGGGLANLLSRSIPGLSATVEVTGGSVANLQLLGAGRADLVFSQVDAAVDAVRGNDRFKGRPVPARAIAVLYTNRMQVVTTAASGITSLEGMKGKRISTGAPGSATEVMAFRLLEAAGLDRDKDFRARERLSPAESTNAVKDGKLDAYFFVSGVPTSAITDLGASPGVQLVMVDHDQYVPKIVEKHGPVYFPEVIPAGTYPGQQTDNRQMSVANILAVREDMPEAQVAALLKAAWEGREELGRVHAEGRNFGLAAQKSAAAGIPWHKAAEAFWTAQGAKLA</sequence>
<evidence type="ECO:0000256" key="1">
    <source>
        <dbReference type="SAM" id="SignalP"/>
    </source>
</evidence>
<dbReference type="Gene3D" id="3.40.190.10">
    <property type="entry name" value="Periplasmic binding protein-like II"/>
    <property type="match status" value="2"/>
</dbReference>
<dbReference type="InterPro" id="IPR006311">
    <property type="entry name" value="TAT_signal"/>
</dbReference>
<dbReference type="Pfam" id="PF16868">
    <property type="entry name" value="NMT1_3"/>
    <property type="match status" value="1"/>
</dbReference>
<dbReference type="Proteomes" id="UP000223527">
    <property type="component" value="Unassembled WGS sequence"/>
</dbReference>
<keyword evidence="1" id="KW-0732">Signal</keyword>
<dbReference type="EMBL" id="PDNU01000025">
    <property type="protein sequence ID" value="PHK94432.1"/>
    <property type="molecule type" value="Genomic_DNA"/>
</dbReference>
<keyword evidence="3" id="KW-1185">Reference proteome</keyword>
<dbReference type="SUPFAM" id="SSF53850">
    <property type="entry name" value="Periplasmic binding protein-like II"/>
    <property type="match status" value="1"/>
</dbReference>
<dbReference type="InterPro" id="IPR011852">
    <property type="entry name" value="TRAP_TAXI"/>
</dbReference>
<dbReference type="PROSITE" id="PS51318">
    <property type="entry name" value="TAT"/>
    <property type="match status" value="1"/>
</dbReference>
<dbReference type="CDD" id="cd13569">
    <property type="entry name" value="PBP2_TAXI_TRAP_like_1"/>
    <property type="match status" value="1"/>
</dbReference>
<gene>
    <name evidence="2" type="ORF">CR162_13125</name>
</gene>
<accession>A0A2C6Y0W7</accession>
<organism evidence="2 3">
    <name type="scientific">Teichococcus rhizosphaerae</name>
    <dbReference type="NCBI Taxonomy" id="1335062"/>
    <lineage>
        <taxon>Bacteria</taxon>
        <taxon>Pseudomonadati</taxon>
        <taxon>Pseudomonadota</taxon>
        <taxon>Alphaproteobacteria</taxon>
        <taxon>Acetobacterales</taxon>
        <taxon>Roseomonadaceae</taxon>
        <taxon>Roseomonas</taxon>
    </lineage>
</organism>
<feature type="signal peptide" evidence="1">
    <location>
        <begin position="1"/>
        <end position="26"/>
    </location>
</feature>
<evidence type="ECO:0000313" key="3">
    <source>
        <dbReference type="Proteomes" id="UP000223527"/>
    </source>
</evidence>
<dbReference type="OrthoDB" id="8477520at2"/>
<feature type="chain" id="PRO_5012293424" evidence="1">
    <location>
        <begin position="27"/>
        <end position="326"/>
    </location>
</feature>
<reference evidence="2 3" key="1">
    <citation type="submission" date="2017-10" db="EMBL/GenBank/DDBJ databases">
        <authorList>
            <person name="Banno H."/>
            <person name="Chua N.-H."/>
        </authorList>
    </citation>
    <scope>NUCLEOTIDE SEQUENCE [LARGE SCALE GENOMIC DNA]</scope>
    <source>
        <strain evidence="2 3">YW11</strain>
    </source>
</reference>
<proteinExistence type="predicted"/>
<evidence type="ECO:0000313" key="2">
    <source>
        <dbReference type="EMBL" id="PHK94432.1"/>
    </source>
</evidence>
<dbReference type="AlphaFoldDB" id="A0A2C6Y0W7"/>
<dbReference type="RefSeq" id="WP_099095982.1">
    <property type="nucleotide sequence ID" value="NZ_PDNU01000025.1"/>
</dbReference>
<comment type="caution">
    <text evidence="2">The sequence shown here is derived from an EMBL/GenBank/DDBJ whole genome shotgun (WGS) entry which is preliminary data.</text>
</comment>
<dbReference type="NCBIfam" id="TIGR02122">
    <property type="entry name" value="TRAP_TAXI"/>
    <property type="match status" value="1"/>
</dbReference>
<dbReference type="PANTHER" id="PTHR42941">
    <property type="entry name" value="SLL1037 PROTEIN"/>
    <property type="match status" value="1"/>
</dbReference>
<dbReference type="PANTHER" id="PTHR42941:SF1">
    <property type="entry name" value="SLL1037 PROTEIN"/>
    <property type="match status" value="1"/>
</dbReference>
<protein>
    <submittedName>
        <fullName evidence="2">C4-dicarboxylate ABC transporter substrate-binding protein</fullName>
    </submittedName>
</protein>